<dbReference type="InterPro" id="IPR055178">
    <property type="entry name" value="RsdA/BaiN/AoA(So)-like_dom"/>
</dbReference>
<dbReference type="InterPro" id="IPR004792">
    <property type="entry name" value="BaiN-like"/>
</dbReference>
<dbReference type="EMBL" id="CP051461">
    <property type="protein sequence ID" value="QJC56810.1"/>
    <property type="molecule type" value="Genomic_DNA"/>
</dbReference>
<dbReference type="PANTHER" id="PTHR42887">
    <property type="entry name" value="OS12G0638800 PROTEIN"/>
    <property type="match status" value="1"/>
</dbReference>
<feature type="domain" description="RsdA/BaiN/AoA(So)-like Rossmann fold-like" evidence="4">
    <location>
        <begin position="15"/>
        <end position="405"/>
    </location>
</feature>
<dbReference type="PRINTS" id="PR00420">
    <property type="entry name" value="RNGMNOXGNASE"/>
</dbReference>
<evidence type="ECO:0000313" key="7">
    <source>
        <dbReference type="Proteomes" id="UP000502041"/>
    </source>
</evidence>
<evidence type="ECO:0000313" key="6">
    <source>
        <dbReference type="EMBL" id="QJC56810.1"/>
    </source>
</evidence>
<dbReference type="InterPro" id="IPR023166">
    <property type="entry name" value="BaiN-like_dom_sf"/>
</dbReference>
<proteinExistence type="predicted"/>
<dbReference type="Gene3D" id="3.50.50.60">
    <property type="entry name" value="FAD/NAD(P)-binding domain"/>
    <property type="match status" value="2"/>
</dbReference>
<keyword evidence="2" id="KW-0285">Flavoprotein</keyword>
<dbReference type="AlphaFoldDB" id="A0A6H2HAF8"/>
<protein>
    <submittedName>
        <fullName evidence="6">Uncharacterized protein</fullName>
    </submittedName>
</protein>
<dbReference type="SUPFAM" id="SSF160996">
    <property type="entry name" value="HI0933 insert domain-like"/>
    <property type="match status" value="1"/>
</dbReference>
<feature type="domain" description="RsdA/BaiN/AoA(So)-like insert" evidence="5">
    <location>
        <begin position="246"/>
        <end position="392"/>
    </location>
</feature>
<evidence type="ECO:0000259" key="5">
    <source>
        <dbReference type="Pfam" id="PF22780"/>
    </source>
</evidence>
<dbReference type="PANTHER" id="PTHR42887:SF1">
    <property type="entry name" value="BLR3961 PROTEIN"/>
    <property type="match status" value="1"/>
</dbReference>
<dbReference type="Pfam" id="PF22780">
    <property type="entry name" value="HI0933_like_1st"/>
    <property type="match status" value="1"/>
</dbReference>
<name>A0A6H2HAF8_9BURK</name>
<dbReference type="InterPro" id="IPR057661">
    <property type="entry name" value="RsdA/BaiN/AoA(So)_Rossmann"/>
</dbReference>
<keyword evidence="3" id="KW-0274">FAD</keyword>
<keyword evidence="7" id="KW-1185">Reference proteome</keyword>
<organism evidence="6 7">
    <name type="scientific">Polaromonas vacuolata</name>
    <dbReference type="NCBI Taxonomy" id="37448"/>
    <lineage>
        <taxon>Bacteria</taxon>
        <taxon>Pseudomonadati</taxon>
        <taxon>Pseudomonadota</taxon>
        <taxon>Betaproteobacteria</taxon>
        <taxon>Burkholderiales</taxon>
        <taxon>Comamonadaceae</taxon>
        <taxon>Polaromonas</taxon>
    </lineage>
</organism>
<dbReference type="Gene3D" id="2.40.30.10">
    <property type="entry name" value="Translation factors"/>
    <property type="match status" value="1"/>
</dbReference>
<gene>
    <name evidence="6" type="ORF">HC248_02121</name>
</gene>
<dbReference type="SUPFAM" id="SSF51905">
    <property type="entry name" value="FAD/NAD(P)-binding domain"/>
    <property type="match status" value="1"/>
</dbReference>
<dbReference type="InterPro" id="IPR036188">
    <property type="entry name" value="FAD/NAD-bd_sf"/>
</dbReference>
<evidence type="ECO:0000256" key="2">
    <source>
        <dbReference type="ARBA" id="ARBA00022630"/>
    </source>
</evidence>
<accession>A0A6H2HAF8</accession>
<sequence>MTTTISQTTPTSTLRIAVIGGGPAGLMAAEVLAGAGVGVHVYDAMPSVGRKFLLAGKGGLNLTHSESFEPFMSRYAERRADLEPLLASFGSAEICAWAQGLGVETFTGSSGRIFPKDMKAAPLLRAWLQRLRKQGVQFSMRHRWVGWDADGALAFDAPQGRLNAQFDAVLLALGGGSWTRLGSDGAWIPLLAERGVQVAPLQPSNCGFDVGRPVAVQEQQEAAEGETRREFLKDLIGQGHAPQAGWTEHFSSRHAGQPFKSVAISFTDSKGQSFNRKGEFVATATGVEGSLIYAASSLLRDEISAKGSATFMLDLMPDKTLAQVLVEVRYPRGSRSLSSHLKSRLSLDGIKAAILHEVLSKEAMHKPVELAQAIKALPLTLLSARPIDEAISSAGGVLFEAMDAQFQLQPAQGKTLPQPVFLRWRNAGLGSANRWLLAQRLFIQRPQCCARGTQTPRSLIFYSSHP</sequence>
<dbReference type="KEGG" id="pvac:HC248_02121"/>
<evidence type="ECO:0000259" key="4">
    <source>
        <dbReference type="Pfam" id="PF03486"/>
    </source>
</evidence>
<reference evidence="6 7" key="1">
    <citation type="submission" date="2020-04" db="EMBL/GenBank/DDBJ databases">
        <title>Complete genome of a Psychrophilic, Marine, Gas Vacuolate Bacterium Polaromonas vacuolata KCTC 22033T.</title>
        <authorList>
            <person name="Hwang K."/>
            <person name="Kim K.M."/>
        </authorList>
    </citation>
    <scope>NUCLEOTIDE SEQUENCE [LARGE SCALE GENOMIC DNA]</scope>
    <source>
        <strain evidence="6 7">KCTC 22033</strain>
    </source>
</reference>
<dbReference type="Pfam" id="PF03486">
    <property type="entry name" value="HI0933_like"/>
    <property type="match status" value="1"/>
</dbReference>
<comment type="cofactor">
    <cofactor evidence="1">
        <name>FAD</name>
        <dbReference type="ChEBI" id="CHEBI:57692"/>
    </cofactor>
</comment>
<evidence type="ECO:0000256" key="3">
    <source>
        <dbReference type="ARBA" id="ARBA00022827"/>
    </source>
</evidence>
<evidence type="ECO:0000256" key="1">
    <source>
        <dbReference type="ARBA" id="ARBA00001974"/>
    </source>
</evidence>
<dbReference type="Proteomes" id="UP000502041">
    <property type="component" value="Chromosome"/>
</dbReference>
<dbReference type="NCBIfam" id="TIGR03862">
    <property type="entry name" value="flavo_PP4765"/>
    <property type="match status" value="1"/>
</dbReference>
<dbReference type="InterPro" id="IPR022460">
    <property type="entry name" value="Flavoprotein_PP4765"/>
</dbReference>
<dbReference type="Gene3D" id="1.10.8.260">
    <property type="entry name" value="HI0933 insert domain-like"/>
    <property type="match status" value="1"/>
</dbReference>